<organism evidence="2 3">
    <name type="scientific">Hydrobacter penzbergensis</name>
    <dbReference type="NCBI Taxonomy" id="1235997"/>
    <lineage>
        <taxon>Bacteria</taxon>
        <taxon>Pseudomonadati</taxon>
        <taxon>Bacteroidota</taxon>
        <taxon>Chitinophagia</taxon>
        <taxon>Chitinophagales</taxon>
        <taxon>Chitinophagaceae</taxon>
        <taxon>Hydrobacter</taxon>
    </lineage>
</organism>
<reference evidence="2 3" key="1">
    <citation type="submission" date="2016-10" db="EMBL/GenBank/DDBJ databases">
        <authorList>
            <person name="Varghese N."/>
            <person name="Submissions S."/>
        </authorList>
    </citation>
    <scope>NUCLEOTIDE SEQUENCE [LARGE SCALE GENOMIC DNA]</scope>
    <source>
        <strain evidence="2 3">DSM 25353</strain>
    </source>
</reference>
<dbReference type="RefSeq" id="WP_092721288.1">
    <property type="nucleotide sequence ID" value="NZ_FNNO01000001.1"/>
</dbReference>
<feature type="region of interest" description="Disordered" evidence="1">
    <location>
        <begin position="236"/>
        <end position="258"/>
    </location>
</feature>
<proteinExistence type="predicted"/>
<name>A0A8X8I815_9BACT</name>
<sequence length="258" mass="27644">MIAAPTLNRYETAAERRTHTEDIIAHKKYDLAIETKGNIPHSLLATSVDLLIGGLAGGLGAAWIGRPSLYAGLGISALGHYIDNKLIKILGVGMIAYGGSTLINSPVNGPDESLEGAKERLMAFKQSLIHRLFIDKFFKPTATTNNNTATTPPAVTAATSGFGEIQYFNFAPTNEIQGLDEPDEIQTPMAAVPMTEDNTVNGNNDDPALNANPDEPLDLKGLDDIENQLSDAAAEFQGLNGDKSVETTIPEHPEEKLY</sequence>
<gene>
    <name evidence="2" type="ORF">SAMN05444410_10192</name>
</gene>
<feature type="compositionally biased region" description="Low complexity" evidence="1">
    <location>
        <begin position="201"/>
        <end position="214"/>
    </location>
</feature>
<feature type="region of interest" description="Disordered" evidence="1">
    <location>
        <begin position="195"/>
        <end position="221"/>
    </location>
</feature>
<protein>
    <submittedName>
        <fullName evidence="2">Uncharacterized protein</fullName>
    </submittedName>
</protein>
<accession>A0A8X8I815</accession>
<keyword evidence="3" id="KW-1185">Reference proteome</keyword>
<dbReference type="Proteomes" id="UP000198711">
    <property type="component" value="Unassembled WGS sequence"/>
</dbReference>
<feature type="compositionally biased region" description="Basic and acidic residues" evidence="1">
    <location>
        <begin position="243"/>
        <end position="258"/>
    </location>
</feature>
<dbReference type="AlphaFoldDB" id="A0A8X8I815"/>
<evidence type="ECO:0000313" key="2">
    <source>
        <dbReference type="EMBL" id="SDW04165.1"/>
    </source>
</evidence>
<evidence type="ECO:0000313" key="3">
    <source>
        <dbReference type="Proteomes" id="UP000198711"/>
    </source>
</evidence>
<evidence type="ECO:0000256" key="1">
    <source>
        <dbReference type="SAM" id="MobiDB-lite"/>
    </source>
</evidence>
<comment type="caution">
    <text evidence="2">The sequence shown here is derived from an EMBL/GenBank/DDBJ whole genome shotgun (WGS) entry which is preliminary data.</text>
</comment>
<dbReference type="EMBL" id="FNNO01000001">
    <property type="protein sequence ID" value="SDW04165.1"/>
    <property type="molecule type" value="Genomic_DNA"/>
</dbReference>